<dbReference type="GO" id="GO:0016995">
    <property type="term" value="F:cholesterol oxidase activity"/>
    <property type="evidence" value="ECO:0007669"/>
    <property type="project" value="UniProtKB-EC"/>
</dbReference>
<keyword evidence="19" id="KW-1185">Reference proteome</keyword>
<evidence type="ECO:0000256" key="9">
    <source>
        <dbReference type="ARBA" id="ARBA00023221"/>
    </source>
</evidence>
<dbReference type="AlphaFoldDB" id="A0A6A6X1N2"/>
<evidence type="ECO:0000259" key="16">
    <source>
        <dbReference type="Pfam" id="PF00732"/>
    </source>
</evidence>
<dbReference type="Gene3D" id="3.50.50.60">
    <property type="entry name" value="FAD/NAD(P)-binding domain"/>
    <property type="match status" value="3"/>
</dbReference>
<keyword evidence="8" id="KW-1207">Sterol metabolism</keyword>
<dbReference type="Pfam" id="PF00732">
    <property type="entry name" value="GMC_oxred_N"/>
    <property type="match status" value="1"/>
</dbReference>
<dbReference type="GO" id="GO:0008203">
    <property type="term" value="P:cholesterol metabolic process"/>
    <property type="evidence" value="ECO:0007669"/>
    <property type="project" value="UniProtKB-KW"/>
</dbReference>
<evidence type="ECO:0000256" key="12">
    <source>
        <dbReference type="ARBA" id="ARBA00049645"/>
    </source>
</evidence>
<dbReference type="Pfam" id="PF05199">
    <property type="entry name" value="GMC_oxred_C"/>
    <property type="match status" value="1"/>
</dbReference>
<evidence type="ECO:0000256" key="3">
    <source>
        <dbReference type="ARBA" id="ARBA00022548"/>
    </source>
</evidence>
<evidence type="ECO:0000256" key="6">
    <source>
        <dbReference type="ARBA" id="ARBA00023002"/>
    </source>
</evidence>
<dbReference type="OrthoDB" id="9974421at2759"/>
<keyword evidence="5" id="KW-0274">FAD</keyword>
<dbReference type="Gene3D" id="3.40.50.1820">
    <property type="entry name" value="alpha/beta hydrolase"/>
    <property type="match status" value="1"/>
</dbReference>
<evidence type="ECO:0000256" key="2">
    <source>
        <dbReference type="ARBA" id="ARBA00010790"/>
    </source>
</evidence>
<keyword evidence="10" id="KW-0413">Isomerase</keyword>
<evidence type="ECO:0000256" key="15">
    <source>
        <dbReference type="ARBA" id="ARBA00049778"/>
    </source>
</evidence>
<gene>
    <name evidence="18" type="ORF">K505DRAFT_282965</name>
</gene>
<comment type="similarity">
    <text evidence="2">Belongs to the GMC oxidoreductase family.</text>
</comment>
<sequence length="1195" mass="130395">MRFEYDIVVIGSGYGGGIAASRTARAGKSVCILERGREKWPGEYPSALKDAAREFHVSGYVPTKGSGNGNNGTWNSTGGKPTGMYHLTKGEGQDVFVANGLGGTSLINANVFLRADHRALELSEWPAEIRENPAELDKYYARAEHMFQPTPYPTTSPCPQKLSVFEKQAKTLKQERNFYRAPQTTFFHDGINNAGVEMKASTGSGNDTTGINDGSKNSVLMNYLPDAWNWGAEIFCECEVRYIQKDKKGKGYLVFYAWHGDGREGFGDEFNEQLMWVRARELCFLGAGALGTTEILLRSRTHGLPTSPLLGQKISGNGDILSFAYNTDEIVNGVGSNTPSAFHPCGPTITGMIDNRGSEAAPNVRDGHVIQEGAIPETLAPIIQSMLDVQPGKIYPTKFDRLRHLWSRMKTMMFGAYAKGSSVNRTQAYLIMSHDSNEGILQLRDDKPDLQFIGVGRAEHAAELRSILAKATDSVGGVFINSPSMTVHPLGGARMSSDGTGLQGAVNHVGQLFVGNGEEVHEGIVCVDGSTIPTALGVNPCATIAALAERTCALLIKAHSWTVDDTPNGTLDLFGKPVRSTINGTTLEPLENDTETTDRIHFCEILTGHIHIGSSITSFPTAESAAKGASSSARLSLTVDVSNVSDLFSDSTPSKASIATGTFACGALSQDPLLVLRGEVRFFTVNDEVSDGTNLDYKLTLLSTKGETYFLHGFKNIDSDMAFSGVKTWKATTTLFTTLTREDGSAVGRGILNISWRNFVNEMRSFRSSDESSLAGRLLAPTLFLAFFVQKTMAYFLSPFRPLETPDYSKSGYFSKPAPKIVPLVADDGVKTVIKVWEPKEGVRKREMPIVMIPGASVDDRIFSLPTIPTNTVDYFTGLGYRCYIPVLRFGIGPAAEEGWTAYDARLDVKVALEYVRAQESNHKVYVLCHCLGSIATAIALLTGTIDASWIQGMTCSQVFTNLIFSPDNALKASSPVLLNLYRTLLGPWFPCSPPLFPPAPTPATPSTYLQPLLDQVLRFYPLGPRRNSELCNSPVCHRCTLVFGRCFTHANLNHATHAHMGKWFSGIHMDFLRHLMRMGAVPPHHVRSNEKPATKRAIESGDDGSVGGFADLVLQAGNMQRLQHLRIQFLSGGANAVFDPASTAESYEMFRETFPGRRFERVVVEGYGHLDTWMGVGSALDVYPRVGAHVEFCE</sequence>
<reference evidence="18" key="1">
    <citation type="journal article" date="2020" name="Stud. Mycol.">
        <title>101 Dothideomycetes genomes: a test case for predicting lifestyles and emergence of pathogens.</title>
        <authorList>
            <person name="Haridas S."/>
            <person name="Albert R."/>
            <person name="Binder M."/>
            <person name="Bloem J."/>
            <person name="Labutti K."/>
            <person name="Salamov A."/>
            <person name="Andreopoulos B."/>
            <person name="Baker S."/>
            <person name="Barry K."/>
            <person name="Bills G."/>
            <person name="Bluhm B."/>
            <person name="Cannon C."/>
            <person name="Castanera R."/>
            <person name="Culley D."/>
            <person name="Daum C."/>
            <person name="Ezra D."/>
            <person name="Gonzalez J."/>
            <person name="Henrissat B."/>
            <person name="Kuo A."/>
            <person name="Liang C."/>
            <person name="Lipzen A."/>
            <person name="Lutzoni F."/>
            <person name="Magnuson J."/>
            <person name="Mondo S."/>
            <person name="Nolan M."/>
            <person name="Ohm R."/>
            <person name="Pangilinan J."/>
            <person name="Park H.-J."/>
            <person name="Ramirez L."/>
            <person name="Alfaro M."/>
            <person name="Sun H."/>
            <person name="Tritt A."/>
            <person name="Yoshinaga Y."/>
            <person name="Zwiers L.-H."/>
            <person name="Turgeon B."/>
            <person name="Goodwin S."/>
            <person name="Spatafora J."/>
            <person name="Crous P."/>
            <person name="Grigoriev I."/>
        </authorList>
    </citation>
    <scope>NUCLEOTIDE SEQUENCE</scope>
    <source>
        <strain evidence="18">CBS 109.77</strain>
    </source>
</reference>
<name>A0A6A6X1N2_9PLEO</name>
<keyword evidence="7" id="KW-0443">Lipid metabolism</keyword>
<dbReference type="EC" id="1.1.3.6" evidence="13"/>
<protein>
    <recommendedName>
        <fullName evidence="14">Cholesterol oxidase</fullName>
        <ecNumber evidence="13">1.1.3.6</ecNumber>
        <ecNumber evidence="11">5.3.3.1</ecNumber>
    </recommendedName>
    <alternativeName>
        <fullName evidence="15">Cholesterol isomerase</fullName>
    </alternativeName>
</protein>
<comment type="pathway">
    <text evidence="12">Steroid metabolism; cholesterol degradation.</text>
</comment>
<evidence type="ECO:0000256" key="5">
    <source>
        <dbReference type="ARBA" id="ARBA00022827"/>
    </source>
</evidence>
<dbReference type="PANTHER" id="PTHR47470">
    <property type="entry name" value="CHOLESTEROL OXIDASE"/>
    <property type="match status" value="1"/>
</dbReference>
<evidence type="ECO:0000256" key="11">
    <source>
        <dbReference type="ARBA" id="ARBA00038856"/>
    </source>
</evidence>
<evidence type="ECO:0000256" key="1">
    <source>
        <dbReference type="ARBA" id="ARBA00001974"/>
    </source>
</evidence>
<dbReference type="InterPro" id="IPR029058">
    <property type="entry name" value="AB_hydrolase_fold"/>
</dbReference>
<dbReference type="PANTHER" id="PTHR47470:SF1">
    <property type="entry name" value="FAD-DEPENDENT OXIDOREDUCTASE 2 FAD BINDING DOMAIN-CONTAINING PROTEIN"/>
    <property type="match status" value="1"/>
</dbReference>
<dbReference type="SUPFAM" id="SSF53474">
    <property type="entry name" value="alpha/beta-Hydrolases"/>
    <property type="match status" value="1"/>
</dbReference>
<evidence type="ECO:0000313" key="19">
    <source>
        <dbReference type="Proteomes" id="UP000799757"/>
    </source>
</evidence>
<keyword evidence="4" id="KW-0285">Flavoprotein</keyword>
<dbReference type="GO" id="GO:0050660">
    <property type="term" value="F:flavin adenine dinucleotide binding"/>
    <property type="evidence" value="ECO:0007669"/>
    <property type="project" value="InterPro"/>
</dbReference>
<dbReference type="InterPro" id="IPR007867">
    <property type="entry name" value="GMC_OxRtase_C"/>
</dbReference>
<dbReference type="EMBL" id="MU002084">
    <property type="protein sequence ID" value="KAF2790259.1"/>
    <property type="molecule type" value="Genomic_DNA"/>
</dbReference>
<dbReference type="InterPro" id="IPR036188">
    <property type="entry name" value="FAD/NAD-bd_sf"/>
</dbReference>
<dbReference type="Proteomes" id="UP000799757">
    <property type="component" value="Unassembled WGS sequence"/>
</dbReference>
<keyword evidence="6" id="KW-0560">Oxidoreductase</keyword>
<accession>A0A6A6X1N2</accession>
<feature type="domain" description="Glucose-methanol-choline oxidoreductase C-terminal" evidence="17">
    <location>
        <begin position="484"/>
        <end position="548"/>
    </location>
</feature>
<feature type="non-terminal residue" evidence="18">
    <location>
        <position position="1195"/>
    </location>
</feature>
<evidence type="ECO:0000256" key="14">
    <source>
        <dbReference type="ARBA" id="ARBA00049744"/>
    </source>
</evidence>
<evidence type="ECO:0000259" key="17">
    <source>
        <dbReference type="Pfam" id="PF05199"/>
    </source>
</evidence>
<comment type="cofactor">
    <cofactor evidence="1">
        <name>FAD</name>
        <dbReference type="ChEBI" id="CHEBI:57692"/>
    </cofactor>
</comment>
<feature type="domain" description="Glucose-methanol-choline oxidoreductase N-terminal" evidence="16">
    <location>
        <begin position="91"/>
        <end position="299"/>
    </location>
</feature>
<evidence type="ECO:0000256" key="13">
    <source>
        <dbReference type="ARBA" id="ARBA00049723"/>
    </source>
</evidence>
<dbReference type="InterPro" id="IPR000172">
    <property type="entry name" value="GMC_OxRdtase_N"/>
</dbReference>
<dbReference type="GO" id="GO:0004769">
    <property type="term" value="F:steroid Delta-isomerase activity"/>
    <property type="evidence" value="ECO:0007669"/>
    <property type="project" value="UniProtKB-EC"/>
</dbReference>
<keyword evidence="3" id="KW-0153">Cholesterol metabolism</keyword>
<proteinExistence type="inferred from homology"/>
<organism evidence="18 19">
    <name type="scientific">Melanomma pulvis-pyrius CBS 109.77</name>
    <dbReference type="NCBI Taxonomy" id="1314802"/>
    <lineage>
        <taxon>Eukaryota</taxon>
        <taxon>Fungi</taxon>
        <taxon>Dikarya</taxon>
        <taxon>Ascomycota</taxon>
        <taxon>Pezizomycotina</taxon>
        <taxon>Dothideomycetes</taxon>
        <taxon>Pleosporomycetidae</taxon>
        <taxon>Pleosporales</taxon>
        <taxon>Melanommataceae</taxon>
        <taxon>Melanomma</taxon>
    </lineage>
</organism>
<evidence type="ECO:0000256" key="4">
    <source>
        <dbReference type="ARBA" id="ARBA00022630"/>
    </source>
</evidence>
<evidence type="ECO:0000256" key="7">
    <source>
        <dbReference type="ARBA" id="ARBA00023098"/>
    </source>
</evidence>
<evidence type="ECO:0000256" key="8">
    <source>
        <dbReference type="ARBA" id="ARBA00023166"/>
    </source>
</evidence>
<dbReference type="InterPro" id="IPR052542">
    <property type="entry name" value="Cholesterol_Oxidase"/>
</dbReference>
<dbReference type="SUPFAM" id="SSF51905">
    <property type="entry name" value="FAD/NAD(P)-binding domain"/>
    <property type="match status" value="1"/>
</dbReference>
<evidence type="ECO:0000256" key="10">
    <source>
        <dbReference type="ARBA" id="ARBA00023235"/>
    </source>
</evidence>
<evidence type="ECO:0000313" key="18">
    <source>
        <dbReference type="EMBL" id="KAF2790259.1"/>
    </source>
</evidence>
<dbReference type="EC" id="5.3.3.1" evidence="11"/>
<keyword evidence="9" id="KW-0753">Steroid metabolism</keyword>